<comment type="caution">
    <text evidence="1">The sequence shown here is derived from an EMBL/GenBank/DDBJ whole genome shotgun (WGS) entry which is preliminary data.</text>
</comment>
<sequence length="138" mass="16392">MKRNRAISEFIKEAGFVIRGLIDAGYTEQFHRIGWEMVNDFFLTFCEGKQYFALFSDKRRGLKYYAFDDEESAQDAIKKLRRADDDSEYRILSRTITEMIGRELEYQQYREITALNDGDAEEARQKQQELIDFVFSKP</sequence>
<evidence type="ECO:0000313" key="2">
    <source>
        <dbReference type="Proteomes" id="UP000435649"/>
    </source>
</evidence>
<protein>
    <submittedName>
        <fullName evidence="1">Uncharacterized protein</fullName>
    </submittedName>
</protein>
<dbReference type="EMBL" id="VUNS01000001">
    <property type="protein sequence ID" value="MST95662.1"/>
    <property type="molecule type" value="Genomic_DNA"/>
</dbReference>
<evidence type="ECO:0000313" key="1">
    <source>
        <dbReference type="EMBL" id="MST95662.1"/>
    </source>
</evidence>
<name>A0A844FY51_9BACT</name>
<dbReference type="AlphaFoldDB" id="A0A844FY51"/>
<keyword evidence="2" id="KW-1185">Reference proteome</keyword>
<dbReference type="RefSeq" id="WP_154416728.1">
    <property type="nucleotide sequence ID" value="NZ_VUNS01000001.1"/>
</dbReference>
<reference evidence="1 2" key="1">
    <citation type="submission" date="2019-08" db="EMBL/GenBank/DDBJ databases">
        <title>In-depth cultivation of the pig gut microbiome towards novel bacterial diversity and tailored functional studies.</title>
        <authorList>
            <person name="Wylensek D."/>
            <person name="Hitch T.C.A."/>
            <person name="Clavel T."/>
        </authorList>
    </citation>
    <scope>NUCLEOTIDE SEQUENCE [LARGE SCALE GENOMIC DNA]</scope>
    <source>
        <strain evidence="1 2">BBE-744-WT-12</strain>
    </source>
</reference>
<organism evidence="1 2">
    <name type="scientific">Victivallis lenta</name>
    <dbReference type="NCBI Taxonomy" id="2606640"/>
    <lineage>
        <taxon>Bacteria</taxon>
        <taxon>Pseudomonadati</taxon>
        <taxon>Lentisphaerota</taxon>
        <taxon>Lentisphaeria</taxon>
        <taxon>Victivallales</taxon>
        <taxon>Victivallaceae</taxon>
        <taxon>Victivallis</taxon>
    </lineage>
</organism>
<proteinExistence type="predicted"/>
<dbReference type="Proteomes" id="UP000435649">
    <property type="component" value="Unassembled WGS sequence"/>
</dbReference>
<accession>A0A844FY51</accession>
<gene>
    <name evidence="1" type="ORF">FYJ85_01190</name>
</gene>